<organism evidence="3 4">
    <name type="scientific">Bacillus benzoevorans</name>
    <dbReference type="NCBI Taxonomy" id="1456"/>
    <lineage>
        <taxon>Bacteria</taxon>
        <taxon>Bacillati</taxon>
        <taxon>Bacillota</taxon>
        <taxon>Bacilli</taxon>
        <taxon>Bacillales</taxon>
        <taxon>Bacillaceae</taxon>
        <taxon>Bacillus</taxon>
    </lineage>
</organism>
<feature type="transmembrane region" description="Helical" evidence="1">
    <location>
        <begin position="63"/>
        <end position="81"/>
    </location>
</feature>
<evidence type="ECO:0000313" key="3">
    <source>
        <dbReference type="EMBL" id="MBB6446699.1"/>
    </source>
</evidence>
<dbReference type="InterPro" id="IPR006976">
    <property type="entry name" value="VanZ-like"/>
</dbReference>
<gene>
    <name evidence="3" type="ORF">HNR53_003363</name>
</gene>
<feature type="domain" description="VanZ-like" evidence="2">
    <location>
        <begin position="8"/>
        <end position="140"/>
    </location>
</feature>
<keyword evidence="1" id="KW-0472">Membrane</keyword>
<name>A0A7X0LXR6_9BACI</name>
<dbReference type="Pfam" id="PF04892">
    <property type="entry name" value="VanZ"/>
    <property type="match status" value="1"/>
</dbReference>
<evidence type="ECO:0000259" key="2">
    <source>
        <dbReference type="Pfam" id="PF04892"/>
    </source>
</evidence>
<dbReference type="AlphaFoldDB" id="A0A7X0LXR6"/>
<evidence type="ECO:0000313" key="4">
    <source>
        <dbReference type="Proteomes" id="UP000531594"/>
    </source>
</evidence>
<keyword evidence="4" id="KW-1185">Reference proteome</keyword>
<dbReference type="InterPro" id="IPR016747">
    <property type="entry name" value="Phosphotransbutyrylase"/>
</dbReference>
<keyword evidence="1" id="KW-0812">Transmembrane</keyword>
<dbReference type="Proteomes" id="UP000531594">
    <property type="component" value="Unassembled WGS sequence"/>
</dbReference>
<dbReference type="RefSeq" id="WP_184528202.1">
    <property type="nucleotide sequence ID" value="NZ_JBHLZA010000051.1"/>
</dbReference>
<comment type="caution">
    <text evidence="3">The sequence shown here is derived from an EMBL/GenBank/DDBJ whole genome shotgun (WGS) entry which is preliminary data.</text>
</comment>
<feature type="transmembrane region" description="Helical" evidence="1">
    <location>
        <begin position="124"/>
        <end position="144"/>
    </location>
</feature>
<accession>A0A7X0LXR6</accession>
<protein>
    <submittedName>
        <fullName evidence="3">VanZ family protein</fullName>
    </submittedName>
</protein>
<evidence type="ECO:0000256" key="1">
    <source>
        <dbReference type="SAM" id="Phobius"/>
    </source>
</evidence>
<dbReference type="EMBL" id="JACHGK010000013">
    <property type="protein sequence ID" value="MBB6446699.1"/>
    <property type="molecule type" value="Genomic_DNA"/>
</dbReference>
<proteinExistence type="predicted"/>
<keyword evidence="1" id="KW-1133">Transmembrane helix</keyword>
<reference evidence="3 4" key="1">
    <citation type="submission" date="2020-08" db="EMBL/GenBank/DDBJ databases">
        <title>Genomic Encyclopedia of Type Strains, Phase IV (KMG-IV): sequencing the most valuable type-strain genomes for metagenomic binning, comparative biology and taxonomic classification.</title>
        <authorList>
            <person name="Goeker M."/>
        </authorList>
    </citation>
    <scope>NUCLEOTIDE SEQUENCE [LARGE SCALE GENOMIC DNA]</scope>
    <source>
        <strain evidence="3 4">DSM 5391</strain>
    </source>
</reference>
<dbReference type="NCBIfam" id="NF037970">
    <property type="entry name" value="vanZ_1"/>
    <property type="match status" value="1"/>
</dbReference>
<dbReference type="PIRSF" id="PIRSF019083">
    <property type="entry name" value="UCP019083_VanZ"/>
    <property type="match status" value="1"/>
</dbReference>
<sequence length="152" mass="16839">MYKIFVGLAAIVWMGVIFLLSAQPATESNELSKGITEYIIKIVEMVHPGAELNIWINNNEVRGHAHFATYLVLGILVMLILRSMGIRVIQRMGLALFLCVLYAVFDEIHQIFSPGRGIQLKDVFVDSIGASVGIILVCVIGWIGRRGKLARS</sequence>
<feature type="transmembrane region" description="Helical" evidence="1">
    <location>
        <begin position="93"/>
        <end position="112"/>
    </location>
</feature>